<dbReference type="AlphaFoldDB" id="A0AA39K6G8"/>
<keyword evidence="2" id="KW-1185">Reference proteome</keyword>
<dbReference type="Proteomes" id="UP001175211">
    <property type="component" value="Unassembled WGS sequence"/>
</dbReference>
<dbReference type="RefSeq" id="XP_060328614.1">
    <property type="nucleotide sequence ID" value="XM_060482776.1"/>
</dbReference>
<name>A0AA39K6G8_ARMTA</name>
<accession>A0AA39K6G8</accession>
<sequence length="191" mass="21460">MRAVMTKVALLLERSKDMDLFVALVSPTMSLSDHPTFALLDLSAPRWRKLIVYIPRPCLRVLSGTSFSRLQVLFGTAMPTNQDDVDTPVNTFQTAPSLRFVSIMSHETCDSLPLPWSRIETYDCNSPNRNQWDGLKKFTALKLLQIASLTHTSFDPSELPQITLPTVTSLRISEFVDHPPRQRSSGFGVPL</sequence>
<dbReference type="EMBL" id="JAUEPS010000027">
    <property type="protein sequence ID" value="KAK0454226.1"/>
    <property type="molecule type" value="Genomic_DNA"/>
</dbReference>
<evidence type="ECO:0000313" key="2">
    <source>
        <dbReference type="Proteomes" id="UP001175211"/>
    </source>
</evidence>
<comment type="caution">
    <text evidence="1">The sequence shown here is derived from an EMBL/GenBank/DDBJ whole genome shotgun (WGS) entry which is preliminary data.</text>
</comment>
<proteinExistence type="predicted"/>
<gene>
    <name evidence="1" type="ORF">EV420DRAFT_605949</name>
</gene>
<protein>
    <submittedName>
        <fullName evidence="1">Uncharacterized protein</fullName>
    </submittedName>
</protein>
<reference evidence="1" key="1">
    <citation type="submission" date="2023-06" db="EMBL/GenBank/DDBJ databases">
        <authorList>
            <consortium name="Lawrence Berkeley National Laboratory"/>
            <person name="Ahrendt S."/>
            <person name="Sahu N."/>
            <person name="Indic B."/>
            <person name="Wong-Bajracharya J."/>
            <person name="Merenyi Z."/>
            <person name="Ke H.-M."/>
            <person name="Monk M."/>
            <person name="Kocsube S."/>
            <person name="Drula E."/>
            <person name="Lipzen A."/>
            <person name="Balint B."/>
            <person name="Henrissat B."/>
            <person name="Andreopoulos B."/>
            <person name="Martin F.M."/>
            <person name="Harder C.B."/>
            <person name="Rigling D."/>
            <person name="Ford K.L."/>
            <person name="Foster G.D."/>
            <person name="Pangilinan J."/>
            <person name="Papanicolaou A."/>
            <person name="Barry K."/>
            <person name="LaButti K."/>
            <person name="Viragh M."/>
            <person name="Koriabine M."/>
            <person name="Yan M."/>
            <person name="Riley R."/>
            <person name="Champramary S."/>
            <person name="Plett K.L."/>
            <person name="Tsai I.J."/>
            <person name="Slot J."/>
            <person name="Sipos G."/>
            <person name="Plett J."/>
            <person name="Nagy L.G."/>
            <person name="Grigoriev I.V."/>
        </authorList>
    </citation>
    <scope>NUCLEOTIDE SEQUENCE</scope>
    <source>
        <strain evidence="1">CCBAS 213</strain>
    </source>
</reference>
<organism evidence="1 2">
    <name type="scientific">Armillaria tabescens</name>
    <name type="common">Ringless honey mushroom</name>
    <name type="synonym">Agaricus tabescens</name>
    <dbReference type="NCBI Taxonomy" id="1929756"/>
    <lineage>
        <taxon>Eukaryota</taxon>
        <taxon>Fungi</taxon>
        <taxon>Dikarya</taxon>
        <taxon>Basidiomycota</taxon>
        <taxon>Agaricomycotina</taxon>
        <taxon>Agaricomycetes</taxon>
        <taxon>Agaricomycetidae</taxon>
        <taxon>Agaricales</taxon>
        <taxon>Marasmiineae</taxon>
        <taxon>Physalacriaceae</taxon>
        <taxon>Desarmillaria</taxon>
    </lineage>
</organism>
<evidence type="ECO:0000313" key="1">
    <source>
        <dbReference type="EMBL" id="KAK0454226.1"/>
    </source>
</evidence>
<dbReference type="GeneID" id="85366324"/>